<comment type="similarity">
    <text evidence="1">Belongs to the ComF/GntX family.</text>
</comment>
<dbReference type="InterPro" id="IPR029057">
    <property type="entry name" value="PRTase-like"/>
</dbReference>
<evidence type="ECO:0000313" key="2">
    <source>
        <dbReference type="EMBL" id="OPH54571.1"/>
    </source>
</evidence>
<dbReference type="CDD" id="cd06223">
    <property type="entry name" value="PRTases_typeI"/>
    <property type="match status" value="1"/>
</dbReference>
<organism evidence="2 3">
    <name type="scientific">Paenibacillus ferrarius</name>
    <dbReference type="NCBI Taxonomy" id="1469647"/>
    <lineage>
        <taxon>Bacteria</taxon>
        <taxon>Bacillati</taxon>
        <taxon>Bacillota</taxon>
        <taxon>Bacilli</taxon>
        <taxon>Bacillales</taxon>
        <taxon>Paenibacillaceae</taxon>
        <taxon>Paenibacillus</taxon>
    </lineage>
</organism>
<dbReference type="OrthoDB" id="9779910at2"/>
<dbReference type="EMBL" id="MBTG01000022">
    <property type="protein sequence ID" value="OPH54571.1"/>
    <property type="molecule type" value="Genomic_DNA"/>
</dbReference>
<evidence type="ECO:0000313" key="3">
    <source>
        <dbReference type="Proteomes" id="UP000190626"/>
    </source>
</evidence>
<evidence type="ECO:0000256" key="1">
    <source>
        <dbReference type="ARBA" id="ARBA00008007"/>
    </source>
</evidence>
<sequence>MTNSGIGHWLKKAWTTLASILSPVKAECLLCKKVSELRLEQLGLCISCYQKVPWIQEVRCPTCGRSERCWDCQRRQQTFFKRSRSAVRYDDAMKELLARYKYRGDERLKTVIGRMLVHAYHLSQLEQPNSGSDPAQKIITFVPVSERRMLERGFNQADQMAIELGKRVGLPVIPLLNRSKHTDKQSFKKRNERLDDLEHVFEIDLSRLDIRCSTASLHIYLVDDVYTTGSTMNQCAKVLKTSLSAEVVGLTWAR</sequence>
<dbReference type="Proteomes" id="UP000190626">
    <property type="component" value="Unassembled WGS sequence"/>
</dbReference>
<dbReference type="InterPro" id="IPR051910">
    <property type="entry name" value="ComF/GntX_DNA_util-trans"/>
</dbReference>
<dbReference type="Gene3D" id="3.40.50.2020">
    <property type="match status" value="1"/>
</dbReference>
<name>A0A1V4HG18_9BACL</name>
<evidence type="ECO:0008006" key="4">
    <source>
        <dbReference type="Google" id="ProtNLM"/>
    </source>
</evidence>
<dbReference type="PANTHER" id="PTHR47505">
    <property type="entry name" value="DNA UTILIZATION PROTEIN YHGH"/>
    <property type="match status" value="1"/>
</dbReference>
<protein>
    <recommendedName>
        <fullName evidence="4">ComF family protein</fullName>
    </recommendedName>
</protein>
<dbReference type="PANTHER" id="PTHR47505:SF1">
    <property type="entry name" value="DNA UTILIZATION PROTEIN YHGH"/>
    <property type="match status" value="1"/>
</dbReference>
<proteinExistence type="inferred from homology"/>
<comment type="caution">
    <text evidence="2">The sequence shown here is derived from an EMBL/GenBank/DDBJ whole genome shotgun (WGS) entry which is preliminary data.</text>
</comment>
<dbReference type="SUPFAM" id="SSF53271">
    <property type="entry name" value="PRTase-like"/>
    <property type="match status" value="1"/>
</dbReference>
<keyword evidence="3" id="KW-1185">Reference proteome</keyword>
<dbReference type="RefSeq" id="WP_079415152.1">
    <property type="nucleotide sequence ID" value="NZ_MBTG01000022.1"/>
</dbReference>
<dbReference type="STRING" id="1469647.BC351_31845"/>
<accession>A0A1V4HG18</accession>
<dbReference type="InterPro" id="IPR000836">
    <property type="entry name" value="PRTase_dom"/>
</dbReference>
<dbReference type="AlphaFoldDB" id="A0A1V4HG18"/>
<reference evidence="3" key="1">
    <citation type="submission" date="2016-07" db="EMBL/GenBank/DDBJ databases">
        <authorList>
            <person name="Florea S."/>
            <person name="Webb J.S."/>
            <person name="Jaromczyk J."/>
            <person name="Schardl C.L."/>
        </authorList>
    </citation>
    <scope>NUCLEOTIDE SEQUENCE [LARGE SCALE GENOMIC DNA]</scope>
    <source>
        <strain evidence="3">CY1</strain>
    </source>
</reference>
<gene>
    <name evidence="2" type="ORF">BC351_31845</name>
</gene>